<feature type="domain" description="FKB95-like N-terminal Kelch" evidence="3">
    <location>
        <begin position="106"/>
        <end position="360"/>
    </location>
</feature>
<dbReference type="InterPro" id="IPR015915">
    <property type="entry name" value="Kelch-typ_b-propeller"/>
</dbReference>
<comment type="caution">
    <text evidence="4">The sequence shown here is derived from an EMBL/GenBank/DDBJ whole genome shotgun (WGS) entry which is preliminary data.</text>
</comment>
<dbReference type="Proteomes" id="UP001141806">
    <property type="component" value="Unassembled WGS sequence"/>
</dbReference>
<sequence length="377" mass="41279">MNSSSSSSASSHSEISPPPIVATGESESPHPFLLLPNLPDDVALQCIARVPHFYYSDLSLVSKSWNSLLRSPILFSTRNRLNCTQHFLFINIRIPGSSFKWFAVDHTQSNPRNLSPVPPIPSQAIGSAVAVIGPRIYVIGGSINDVPSSTVWIFDSRFSRWEVGPKMRVGREFAAAGVLSGKIYVMGGCLVDTFARSTNWAEVFDPVLGSWAPVPSPVEVREKWMHGSAVLDDKFYAMADRGGVVYDPGEASWGYVSTELDLGWRGRAAVVDGILYCYDYLGKIRGYDVKEGIWKELKVVQKDLPKFLCGATMTNIGGRLSVVWEEKGTGNQKEMFCAEIEVHKDSNGGLCGSIVWSQLILVIPSSSSIIHCLAVGF</sequence>
<keyword evidence="5" id="KW-1185">Reference proteome</keyword>
<gene>
    <name evidence="4" type="ORF">NE237_027550</name>
</gene>
<dbReference type="PANTHER" id="PTHR24414:SF23">
    <property type="entry name" value="F-BOX_KELCH-REPEAT PROTEIN SKIP6"/>
    <property type="match status" value="1"/>
</dbReference>
<evidence type="ECO:0000313" key="4">
    <source>
        <dbReference type="EMBL" id="KAJ4950718.1"/>
    </source>
</evidence>
<feature type="compositionally biased region" description="Low complexity" evidence="1">
    <location>
        <begin position="1"/>
        <end position="15"/>
    </location>
</feature>
<dbReference type="InterPro" id="IPR057499">
    <property type="entry name" value="Kelch_FKB95"/>
</dbReference>
<dbReference type="CDD" id="cd22152">
    <property type="entry name" value="F-box_AtAFR-like"/>
    <property type="match status" value="1"/>
</dbReference>
<dbReference type="InterPro" id="IPR050354">
    <property type="entry name" value="F-box/kelch-repeat_ARATH"/>
</dbReference>
<protein>
    <recommendedName>
        <fullName evidence="6">F-box domain-containing protein</fullName>
    </recommendedName>
</protein>
<dbReference type="InterPro" id="IPR001810">
    <property type="entry name" value="F-box_dom"/>
</dbReference>
<name>A0A9Q0JUH8_9MAGN</name>
<proteinExistence type="predicted"/>
<feature type="region of interest" description="Disordered" evidence="1">
    <location>
        <begin position="1"/>
        <end position="21"/>
    </location>
</feature>
<dbReference type="PANTHER" id="PTHR24414">
    <property type="entry name" value="F-BOX/KELCH-REPEAT PROTEIN SKIP4"/>
    <property type="match status" value="1"/>
</dbReference>
<dbReference type="InterPro" id="IPR006652">
    <property type="entry name" value="Kelch_1"/>
</dbReference>
<evidence type="ECO:0000313" key="5">
    <source>
        <dbReference type="Proteomes" id="UP001141806"/>
    </source>
</evidence>
<dbReference type="SUPFAM" id="SSF81383">
    <property type="entry name" value="F-box domain"/>
    <property type="match status" value="1"/>
</dbReference>
<evidence type="ECO:0000256" key="1">
    <source>
        <dbReference type="SAM" id="MobiDB-lite"/>
    </source>
</evidence>
<dbReference type="Gene3D" id="2.120.10.80">
    <property type="entry name" value="Kelch-type beta propeller"/>
    <property type="match status" value="1"/>
</dbReference>
<dbReference type="OrthoDB" id="45365at2759"/>
<evidence type="ECO:0000259" key="2">
    <source>
        <dbReference type="Pfam" id="PF00646"/>
    </source>
</evidence>
<evidence type="ECO:0000259" key="3">
    <source>
        <dbReference type="Pfam" id="PF25210"/>
    </source>
</evidence>
<dbReference type="InterPro" id="IPR036047">
    <property type="entry name" value="F-box-like_dom_sf"/>
</dbReference>
<dbReference type="SUPFAM" id="SSF117281">
    <property type="entry name" value="Kelch motif"/>
    <property type="match status" value="1"/>
</dbReference>
<dbReference type="SMART" id="SM00612">
    <property type="entry name" value="Kelch"/>
    <property type="match status" value="2"/>
</dbReference>
<accession>A0A9Q0JUH8</accession>
<feature type="domain" description="F-box" evidence="2">
    <location>
        <begin position="35"/>
        <end position="75"/>
    </location>
</feature>
<dbReference type="Pfam" id="PF25210">
    <property type="entry name" value="Kelch_FKB95"/>
    <property type="match status" value="1"/>
</dbReference>
<evidence type="ECO:0008006" key="6">
    <source>
        <dbReference type="Google" id="ProtNLM"/>
    </source>
</evidence>
<reference evidence="4" key="1">
    <citation type="journal article" date="2023" name="Plant J.">
        <title>The genome of the king protea, Protea cynaroides.</title>
        <authorList>
            <person name="Chang J."/>
            <person name="Duong T.A."/>
            <person name="Schoeman C."/>
            <person name="Ma X."/>
            <person name="Roodt D."/>
            <person name="Barker N."/>
            <person name="Li Z."/>
            <person name="Van de Peer Y."/>
            <person name="Mizrachi E."/>
        </authorList>
    </citation>
    <scope>NUCLEOTIDE SEQUENCE</scope>
    <source>
        <tissue evidence="4">Young leaves</tissue>
    </source>
</reference>
<dbReference type="EMBL" id="JAMYWD010000012">
    <property type="protein sequence ID" value="KAJ4950718.1"/>
    <property type="molecule type" value="Genomic_DNA"/>
</dbReference>
<organism evidence="4 5">
    <name type="scientific">Protea cynaroides</name>
    <dbReference type="NCBI Taxonomy" id="273540"/>
    <lineage>
        <taxon>Eukaryota</taxon>
        <taxon>Viridiplantae</taxon>
        <taxon>Streptophyta</taxon>
        <taxon>Embryophyta</taxon>
        <taxon>Tracheophyta</taxon>
        <taxon>Spermatophyta</taxon>
        <taxon>Magnoliopsida</taxon>
        <taxon>Proteales</taxon>
        <taxon>Proteaceae</taxon>
        <taxon>Protea</taxon>
    </lineage>
</organism>
<dbReference type="AlphaFoldDB" id="A0A9Q0JUH8"/>
<dbReference type="Pfam" id="PF00646">
    <property type="entry name" value="F-box"/>
    <property type="match status" value="1"/>
</dbReference>